<evidence type="ECO:0000313" key="2">
    <source>
        <dbReference type="Proteomes" id="UP000192501"/>
    </source>
</evidence>
<name>A0A1X0QG44_9MICR</name>
<evidence type="ECO:0000313" key="1">
    <source>
        <dbReference type="EMBL" id="ORD98736.1"/>
    </source>
</evidence>
<dbReference type="Proteomes" id="UP000192501">
    <property type="component" value="Unassembled WGS sequence"/>
</dbReference>
<sequence>MLYFKNPLQLGALNDTQNFIPVQKLRFETFIGQSKGPVIELDMLTEIYKQDFLKWTDQLKLVIRRCKITSTEEQNDMLQMAVDPKYHSLISSGCTINTKIDNLKTLVFNEENYVYLKDFLKRMKLTKYDNIDNYTESFLNIVEK</sequence>
<organism evidence="1 2">
    <name type="scientific">Hepatospora eriocheir</name>
    <dbReference type="NCBI Taxonomy" id="1081669"/>
    <lineage>
        <taxon>Eukaryota</taxon>
        <taxon>Fungi</taxon>
        <taxon>Fungi incertae sedis</taxon>
        <taxon>Microsporidia</taxon>
        <taxon>Hepatosporidae</taxon>
        <taxon>Hepatospora</taxon>
    </lineage>
</organism>
<dbReference type="EMBL" id="LTAI01000470">
    <property type="protein sequence ID" value="ORD98736.1"/>
    <property type="molecule type" value="Genomic_DNA"/>
</dbReference>
<proteinExistence type="predicted"/>
<accession>A0A1X0QG44</accession>
<dbReference type="VEuPathDB" id="MicrosporidiaDB:A0H76_1986"/>
<comment type="caution">
    <text evidence="1">The sequence shown here is derived from an EMBL/GenBank/DDBJ whole genome shotgun (WGS) entry which is preliminary data.</text>
</comment>
<dbReference type="VEuPathDB" id="MicrosporidiaDB:HERIO_2067"/>
<dbReference type="AlphaFoldDB" id="A0A1X0QG44"/>
<gene>
    <name evidence="1" type="ORF">A0H76_1986</name>
</gene>
<dbReference type="VEuPathDB" id="MicrosporidiaDB:HERIO_2068"/>
<reference evidence="1 2" key="1">
    <citation type="journal article" date="2017" name="Environ. Microbiol.">
        <title>Decay of the glycolytic pathway and adaptation to intranuclear parasitism within Enterocytozoonidae microsporidia.</title>
        <authorList>
            <person name="Wiredu Boakye D."/>
            <person name="Jaroenlak P."/>
            <person name="Prachumwat A."/>
            <person name="Williams T.A."/>
            <person name="Bateman K.S."/>
            <person name="Itsathitphaisarn O."/>
            <person name="Sritunyalucksana K."/>
            <person name="Paszkiewicz K.H."/>
            <person name="Moore K.A."/>
            <person name="Stentiford G.D."/>
            <person name="Williams B.A."/>
        </authorList>
    </citation>
    <scope>NUCLEOTIDE SEQUENCE [LARGE SCALE GENOMIC DNA]</scope>
    <source>
        <strain evidence="2">canceri</strain>
    </source>
</reference>
<protein>
    <submittedName>
        <fullName evidence="1">Uncharacterized protein</fullName>
    </submittedName>
</protein>